<name>A0A3E2GSD6_SCYLI</name>
<dbReference type="STRING" id="5539.A0A3E2GSD6"/>
<proteinExistence type="predicted"/>
<dbReference type="OrthoDB" id="5339038at2759"/>
<comment type="caution">
    <text evidence="1">The sequence shown here is derived from an EMBL/GenBank/DDBJ whole genome shotgun (WGS) entry which is preliminary data.</text>
</comment>
<dbReference type="AlphaFoldDB" id="A0A3E2GSD6"/>
<dbReference type="Proteomes" id="UP000258309">
    <property type="component" value="Unassembled WGS sequence"/>
</dbReference>
<protein>
    <submittedName>
        <fullName evidence="1">Uncharacterized protein</fullName>
    </submittedName>
</protein>
<dbReference type="EMBL" id="NCSJ02000536">
    <property type="protein sequence ID" value="RFU23990.1"/>
    <property type="molecule type" value="Genomic_DNA"/>
</dbReference>
<dbReference type="PANTHER" id="PTHR38795">
    <property type="entry name" value="DUF6604 DOMAIN-CONTAINING PROTEIN"/>
    <property type="match status" value="1"/>
</dbReference>
<accession>A0A3E2GSD6</accession>
<evidence type="ECO:0000313" key="2">
    <source>
        <dbReference type="Proteomes" id="UP000258309"/>
    </source>
</evidence>
<feature type="non-terminal residue" evidence="1">
    <location>
        <position position="1"/>
    </location>
</feature>
<feature type="non-terminal residue" evidence="1">
    <location>
        <position position="403"/>
    </location>
</feature>
<gene>
    <name evidence="1" type="ORF">B7463_g12347</name>
</gene>
<evidence type="ECO:0000313" key="1">
    <source>
        <dbReference type="EMBL" id="RFU23990.1"/>
    </source>
</evidence>
<keyword evidence="2" id="KW-1185">Reference proteome</keyword>
<dbReference type="PANTHER" id="PTHR38795:SF1">
    <property type="entry name" value="DUF6604 DOMAIN-CONTAINING PROTEIN"/>
    <property type="match status" value="1"/>
</dbReference>
<reference evidence="1 2" key="1">
    <citation type="submission" date="2018-05" db="EMBL/GenBank/DDBJ databases">
        <title>Draft genome sequence of Scytalidium lignicola DSM 105466, a ubiquitous saprotrophic fungus.</title>
        <authorList>
            <person name="Buettner E."/>
            <person name="Gebauer A.M."/>
            <person name="Hofrichter M."/>
            <person name="Liers C."/>
            <person name="Kellner H."/>
        </authorList>
    </citation>
    <scope>NUCLEOTIDE SEQUENCE [LARGE SCALE GENOMIC DNA]</scope>
    <source>
        <strain evidence="1 2">DSM 105466</strain>
    </source>
</reference>
<sequence length="403" mass="46786">MKGQHWVLENIDWSVKGPWNKDRRLFGLNEFAGEITTLAMQKPGFCKLAWRIDVHVWFDYYPSVSLHQLQRERPVGVFPIFCGVGLLEALKLSYDMNFAFWDTIPEPMCIMHLHNMLVQKGLIKEPIGLYASFQELFPSEFFIDGKAPVNGFYEAFLAICHKTGSRRATFERRSFRWNALRTDEDIHGLLSPKVNRFFRRSSILGAYHDANWIPERIPDEDIDKMEDTDLVRRARSSGMTDEAMIEKASRIESISKDPQGEKMLEKVIASLPKGYEFLPPPQQQHDSGKGLVSSSEYLDLLKLDLVGCISGYHPVCALNYVWATIEIMTWFMCVEEKLKLLRNPLWVRAYENDPLMAQHKRSSFTALVLAEEDQECMEVMVNVFQEFRVGFMAHIYWEDLDSY</sequence>
<organism evidence="1 2">
    <name type="scientific">Scytalidium lignicola</name>
    <name type="common">Hyphomycete</name>
    <dbReference type="NCBI Taxonomy" id="5539"/>
    <lineage>
        <taxon>Eukaryota</taxon>
        <taxon>Fungi</taxon>
        <taxon>Dikarya</taxon>
        <taxon>Ascomycota</taxon>
        <taxon>Pezizomycotina</taxon>
        <taxon>Leotiomycetes</taxon>
        <taxon>Leotiomycetes incertae sedis</taxon>
        <taxon>Scytalidium</taxon>
    </lineage>
</organism>